<proteinExistence type="predicted"/>
<dbReference type="RefSeq" id="WP_129754809.1">
    <property type="nucleotide sequence ID" value="NZ_JAFKAA010000001.1"/>
</dbReference>
<comment type="caution">
    <text evidence="2">The sequence shown here is derived from an EMBL/GenBank/DDBJ whole genome shotgun (WGS) entry which is preliminary data.</text>
</comment>
<dbReference type="EMBL" id="RZIG01000001">
    <property type="protein sequence ID" value="RYJ15643.1"/>
    <property type="molecule type" value="Genomic_DNA"/>
</dbReference>
<reference evidence="2 3" key="1">
    <citation type="submission" date="2018-12" db="EMBL/GenBank/DDBJ databases">
        <title>Draft genome sequence of Haloarcula hispinica strain 18.1, an halophilic archaeon isolated from Chott El Jerid of Southern Tunisia.</title>
        <authorList>
            <person name="Najjari A."/>
            <person name="Ben Dhia O."/>
            <person name="Ferjani R."/>
            <person name="Mahjoubi M."/>
            <person name="Sghaier H."/>
            <person name="Elshahed M."/>
            <person name="Ouzari H.I."/>
            <person name="Cherid A."/>
            <person name="Youssef N."/>
        </authorList>
    </citation>
    <scope>NUCLEOTIDE SEQUENCE [LARGE SCALE GENOMIC DNA]</scope>
    <source>
        <strain evidence="2 3">18.1</strain>
    </source>
</reference>
<organism evidence="2 3">
    <name type="scientific">Haloarcula hispanica</name>
    <dbReference type="NCBI Taxonomy" id="51589"/>
    <lineage>
        <taxon>Archaea</taxon>
        <taxon>Methanobacteriati</taxon>
        <taxon>Methanobacteriota</taxon>
        <taxon>Stenosarchaea group</taxon>
        <taxon>Halobacteria</taxon>
        <taxon>Halobacteriales</taxon>
        <taxon>Haloarculaceae</taxon>
        <taxon>Haloarcula</taxon>
    </lineage>
</organism>
<sequence length="432" mass="46414">MPGARRQRVSNQFDELDSSTTHHFEAVDGNYNPASEATDLFENTGPSGRRALNDLAESDQDAADALLQMDDAATQRRFVRAYESGEVDSHELTTALTRYDSLDADGKAEFDDLLARNGDDAAKLAARTDSDTFDDIMSLGCGPGQASLGSVSSLTDDTYYSVTAPSRTSAALASGSCLSADAKDDFRAGLAKASNDHDVDVEDDFSDVVDAVEALDGDGQRAAVDMVNDLGADGVRVTNGATDLGSRKHSVLTDSEVDDLLTSYDSYRKSDIATRDVADVQKDIDQIAESDVEGLKSAIKSGTGSDTNTKGLDGEVDAATNLLDDGRKIDKLETDIDTSKGETDIDVDLSDGTAIEVKNKNYNEVPEYARSSRESELTKKMEKFAEERDELVIAARGDPSNADVLKNVKNNIETAYPDTNVQLKHIDNVDEV</sequence>
<protein>
    <submittedName>
        <fullName evidence="2">Uncharacterized protein</fullName>
    </submittedName>
</protein>
<dbReference type="AlphaFoldDB" id="A0A482TPN6"/>
<feature type="region of interest" description="Disordered" evidence="1">
    <location>
        <begin position="1"/>
        <end position="52"/>
    </location>
</feature>
<evidence type="ECO:0000313" key="3">
    <source>
        <dbReference type="Proteomes" id="UP000293535"/>
    </source>
</evidence>
<gene>
    <name evidence="2" type="ORF">ELS20_00885</name>
</gene>
<name>A0A482TPN6_HALHI</name>
<feature type="compositionally biased region" description="Polar residues" evidence="1">
    <location>
        <begin position="9"/>
        <end position="19"/>
    </location>
</feature>
<evidence type="ECO:0000256" key="1">
    <source>
        <dbReference type="SAM" id="MobiDB-lite"/>
    </source>
</evidence>
<evidence type="ECO:0000313" key="2">
    <source>
        <dbReference type="EMBL" id="RYJ15643.1"/>
    </source>
</evidence>
<accession>A0A482TPN6</accession>
<dbReference type="Proteomes" id="UP000293535">
    <property type="component" value="Unassembled WGS sequence"/>
</dbReference>